<dbReference type="Proteomes" id="UP001249851">
    <property type="component" value="Unassembled WGS sequence"/>
</dbReference>
<reference evidence="1" key="2">
    <citation type="journal article" date="2023" name="Science">
        <title>Genomic signatures of disease resistance in endangered staghorn corals.</title>
        <authorList>
            <person name="Vollmer S.V."/>
            <person name="Selwyn J.D."/>
            <person name="Despard B.A."/>
            <person name="Roesel C.L."/>
        </authorList>
    </citation>
    <scope>NUCLEOTIDE SEQUENCE</scope>
    <source>
        <strain evidence="1">K2</strain>
    </source>
</reference>
<evidence type="ECO:0000313" key="2">
    <source>
        <dbReference type="Proteomes" id="UP001249851"/>
    </source>
</evidence>
<organism evidence="1 2">
    <name type="scientific">Acropora cervicornis</name>
    <name type="common">Staghorn coral</name>
    <dbReference type="NCBI Taxonomy" id="6130"/>
    <lineage>
        <taxon>Eukaryota</taxon>
        <taxon>Metazoa</taxon>
        <taxon>Cnidaria</taxon>
        <taxon>Anthozoa</taxon>
        <taxon>Hexacorallia</taxon>
        <taxon>Scleractinia</taxon>
        <taxon>Astrocoeniina</taxon>
        <taxon>Acroporidae</taxon>
        <taxon>Acropora</taxon>
    </lineage>
</organism>
<protein>
    <submittedName>
        <fullName evidence="1">Uncharacterized protein</fullName>
    </submittedName>
</protein>
<proteinExistence type="predicted"/>
<keyword evidence="2" id="KW-1185">Reference proteome</keyword>
<evidence type="ECO:0000313" key="1">
    <source>
        <dbReference type="EMBL" id="KAK2556157.1"/>
    </source>
</evidence>
<dbReference type="EMBL" id="JARQWQ010000057">
    <property type="protein sequence ID" value="KAK2556157.1"/>
    <property type="molecule type" value="Genomic_DNA"/>
</dbReference>
<feature type="non-terminal residue" evidence="1">
    <location>
        <position position="104"/>
    </location>
</feature>
<dbReference type="AlphaFoldDB" id="A0AAD9V024"/>
<accession>A0AAD9V024</accession>
<gene>
    <name evidence="1" type="ORF">P5673_021739</name>
</gene>
<sequence length="104" mass="11820">MQPIFDQLGSEEFLARCEKCLDQNKSECLHHVVWWGMAPIDQYTSQQEASLAVALGVLVFNNGLEDTVAKLLTAMKLPVSSSMLRELEMNDRKRMQQSDYKADP</sequence>
<reference evidence="1" key="1">
    <citation type="journal article" date="2023" name="G3 (Bethesda)">
        <title>Whole genome assembly and annotation of the endangered Caribbean coral Acropora cervicornis.</title>
        <authorList>
            <person name="Selwyn J.D."/>
            <person name="Vollmer S.V."/>
        </authorList>
    </citation>
    <scope>NUCLEOTIDE SEQUENCE</scope>
    <source>
        <strain evidence="1">K2</strain>
    </source>
</reference>
<name>A0AAD9V024_ACRCE</name>
<comment type="caution">
    <text evidence="1">The sequence shown here is derived from an EMBL/GenBank/DDBJ whole genome shotgun (WGS) entry which is preliminary data.</text>
</comment>